<name>A0A9P8GNT1_AURME</name>
<gene>
    <name evidence="2" type="ORF">KCV03_g843</name>
</gene>
<dbReference type="AlphaFoldDB" id="A0A9P8GNT1"/>
<dbReference type="OrthoDB" id="62952at2759"/>
<evidence type="ECO:0000313" key="2">
    <source>
        <dbReference type="EMBL" id="KAH0234581.1"/>
    </source>
</evidence>
<sequence>MPYEPPAAPALVNRAISLPFAVYLVDGMLKGFVKRLRLLYPIPTGFLSPEEFWTIKLLRKGKRIFDGDQVSKIRKVWTKADMRGYIEVLDKLRGAPRENFVARFEDGSSIRVPRGNAVIVLSRIEDEPIVKDTVPRPKVCIVGPNSHLKRRLPWNRDFADDRPNKFPRLQLPSFLAFSESRSRKMPQRAVQERFKGKSNQIRRLANDRGPPLAPLPRETYRWQQHPSLGA</sequence>
<dbReference type="EMBL" id="JAHFYH010000003">
    <property type="protein sequence ID" value="KAH0234581.1"/>
    <property type="molecule type" value="Genomic_DNA"/>
</dbReference>
<organism evidence="2 3">
    <name type="scientific">Aureobasidium melanogenum</name>
    <name type="common">Aureobasidium pullulans var. melanogenum</name>
    <dbReference type="NCBI Taxonomy" id="46634"/>
    <lineage>
        <taxon>Eukaryota</taxon>
        <taxon>Fungi</taxon>
        <taxon>Dikarya</taxon>
        <taxon>Ascomycota</taxon>
        <taxon>Pezizomycotina</taxon>
        <taxon>Dothideomycetes</taxon>
        <taxon>Dothideomycetidae</taxon>
        <taxon>Dothideales</taxon>
        <taxon>Saccotheciaceae</taxon>
        <taxon>Aureobasidium</taxon>
    </lineage>
</organism>
<feature type="region of interest" description="Disordered" evidence="1">
    <location>
        <begin position="180"/>
        <end position="230"/>
    </location>
</feature>
<reference evidence="2" key="2">
    <citation type="submission" date="2021-08" db="EMBL/GenBank/DDBJ databases">
        <authorList>
            <person name="Gostincar C."/>
            <person name="Sun X."/>
            <person name="Song Z."/>
            <person name="Gunde-Cimerman N."/>
        </authorList>
    </citation>
    <scope>NUCLEOTIDE SEQUENCE</scope>
    <source>
        <strain evidence="2">EXF-8016</strain>
    </source>
</reference>
<evidence type="ECO:0000313" key="3">
    <source>
        <dbReference type="Proteomes" id="UP000767238"/>
    </source>
</evidence>
<evidence type="ECO:0000256" key="1">
    <source>
        <dbReference type="SAM" id="MobiDB-lite"/>
    </source>
</evidence>
<accession>A0A9P8GNT1</accession>
<comment type="caution">
    <text evidence="2">The sequence shown here is derived from an EMBL/GenBank/DDBJ whole genome shotgun (WGS) entry which is preliminary data.</text>
</comment>
<protein>
    <submittedName>
        <fullName evidence="2">Uncharacterized protein</fullName>
    </submittedName>
</protein>
<dbReference type="Proteomes" id="UP000767238">
    <property type="component" value="Unassembled WGS sequence"/>
</dbReference>
<feature type="compositionally biased region" description="Polar residues" evidence="1">
    <location>
        <begin position="221"/>
        <end position="230"/>
    </location>
</feature>
<proteinExistence type="predicted"/>
<reference evidence="2" key="1">
    <citation type="journal article" date="2021" name="J Fungi (Basel)">
        <title>Virulence traits and population genomics of the black yeast Aureobasidium melanogenum.</title>
        <authorList>
            <person name="Cernosa A."/>
            <person name="Sun X."/>
            <person name="Gostincar C."/>
            <person name="Fang C."/>
            <person name="Gunde-Cimerman N."/>
            <person name="Song Z."/>
        </authorList>
    </citation>
    <scope>NUCLEOTIDE SEQUENCE</scope>
    <source>
        <strain evidence="2">EXF-8016</strain>
    </source>
</reference>
<feature type="non-terminal residue" evidence="2">
    <location>
        <position position="230"/>
    </location>
</feature>